<evidence type="ECO:0000313" key="2">
    <source>
        <dbReference type="RefSeq" id="XP_073899662.1"/>
    </source>
</evidence>
<organism evidence="1 2">
    <name type="scientific">Castor canadensis</name>
    <name type="common">American beaver</name>
    <dbReference type="NCBI Taxonomy" id="51338"/>
    <lineage>
        <taxon>Eukaryota</taxon>
        <taxon>Metazoa</taxon>
        <taxon>Chordata</taxon>
        <taxon>Craniata</taxon>
        <taxon>Vertebrata</taxon>
        <taxon>Euteleostomi</taxon>
        <taxon>Mammalia</taxon>
        <taxon>Eutheria</taxon>
        <taxon>Euarchontoglires</taxon>
        <taxon>Glires</taxon>
        <taxon>Rodentia</taxon>
        <taxon>Castorimorpha</taxon>
        <taxon>Castoridae</taxon>
        <taxon>Castor</taxon>
    </lineage>
</organism>
<protein>
    <submittedName>
        <fullName evidence="2">StAR-related lipid transfer protein 13 isoform X4</fullName>
    </submittedName>
</protein>
<sequence>MTSKGRALRAFQAPPLRRSISEQLRDSTARAWDLLWRNVRERRLAEIEAKEACDWLRAAGFPQYAQLYEDSQFPINIVAVKNDHDFLEKELVEPLYRRLNTLNKCASMKLDVNFQRKKGDDSDEEDLCISNKWTFQRTSRRWSRVDDLHTLFPGGDRNGSTGGPRMKNTTSSESVLTDLSEPEVCSIHSESSGGSDGRSQSGQYCVDSPVMLEATLVNSSLPQPPRDTLNHPFHPKNEKPTRARAKSFLKRMETLRAKGAQGRYKGPGRTGGLVISGPVLQQEPESFKAMQCIQIPNGDLQNSPPAACRKELPCSGKSSGESSPSEHSSSGVSTPCLKERKCHHEANKRGGMYLEDLDVLAGTALQNADQNHILGFHSQENLVVHIPKDHKPGTFPKALSIESLSPTDNSNGVNWRTGSISLGRQQGTCTREPRLMASCHRASRVSIYDNVPGSHLYASTGDLLDLEKDDLFPQLDDILQHVNGLQEVVDDWSKNVLPELETHDALVGQPALSPFPSPNQLSLDFEGNSVSEGRTTPSDVERDGTSLNESEAPGVRERRDSGVGASLTRPNRRLRWNSFQLSHQPQPSPASPHISSQTASQLNLLQRFSLLRLTAIMEKYSLSNKHGWTWSVPKFMKRMKVPDYKDKAVFGVPLMVHVQRTGQPLPQSIQQALRYLRSNCLDQVGLFRKSGVKSRIHALRQMNENFPENVSYEDQSAYDVADMVKQFFRDLPEPLFTNKLSETFLHIYQYVPKEQRLQAVQAAILLLADENREALQTLLCFLNDVVNLVEENQMTPMNLAVCLAPSLFHLNLLKKESSPKVIQKKYATGKPDQKDLNENLAAAQGLAHMIMECNRLFEVPHEMVAQSRNSYTEAEIHAPTLEDLGSQLEESGATFHTYLEHLVQGLQKEAKEKFKGWVTCSSPDNTDLAFKKVGDGNPLRLWKASVEVEAPPSVVLNRVLRERHLWDEDFVQWKVVETLDRQTEIYQYVLNSMAPHPSRDFVVLRTWKTDLPKGMCTLVSLSVEHEEAQLMGGVRAVVMDSQYLIEPCGSGKSRLTHICRIDLKGHSPEWYNKGFGQLCAAEVAKIRNSFQPLIAEGPETKI</sequence>
<keyword evidence="1" id="KW-1185">Reference proteome</keyword>
<gene>
    <name evidence="2" type="primary">Stard13</name>
</gene>
<dbReference type="RefSeq" id="XP_073899662.1">
    <property type="nucleotide sequence ID" value="XM_074043561.1"/>
</dbReference>
<evidence type="ECO:0000313" key="1">
    <source>
        <dbReference type="Proteomes" id="UP001732720"/>
    </source>
</evidence>
<accession>A0AC58K426</accession>
<dbReference type="Proteomes" id="UP001732720">
    <property type="component" value="Chromosome 10"/>
</dbReference>
<proteinExistence type="predicted"/>
<reference evidence="2" key="1">
    <citation type="submission" date="2025-08" db="UniProtKB">
        <authorList>
            <consortium name="RefSeq"/>
        </authorList>
    </citation>
    <scope>IDENTIFICATION</scope>
</reference>
<name>A0AC58K426_CASCN</name>